<evidence type="ECO:0000256" key="2">
    <source>
        <dbReference type="ARBA" id="ARBA00007281"/>
    </source>
</evidence>
<evidence type="ECO:0000256" key="7">
    <source>
        <dbReference type="ARBA" id="ARBA00047992"/>
    </source>
</evidence>
<organism evidence="10 11">
    <name type="scientific">Coemansia biformis</name>
    <dbReference type="NCBI Taxonomy" id="1286918"/>
    <lineage>
        <taxon>Eukaryota</taxon>
        <taxon>Fungi</taxon>
        <taxon>Fungi incertae sedis</taxon>
        <taxon>Zoopagomycota</taxon>
        <taxon>Kickxellomycotina</taxon>
        <taxon>Kickxellomycetes</taxon>
        <taxon>Kickxellales</taxon>
        <taxon>Kickxellaceae</taxon>
        <taxon>Coemansia</taxon>
    </lineage>
</organism>
<dbReference type="AlphaFoldDB" id="A0A9W7XXC4"/>
<dbReference type="PROSITE" id="PS51129">
    <property type="entry name" value="PDXS_SNZ_2"/>
    <property type="match status" value="1"/>
</dbReference>
<evidence type="ECO:0000256" key="8">
    <source>
        <dbReference type="PROSITE-ProRule" id="PRU00481"/>
    </source>
</evidence>
<evidence type="ECO:0000259" key="9">
    <source>
        <dbReference type="Pfam" id="PF01680"/>
    </source>
</evidence>
<dbReference type="GO" id="GO:0036381">
    <property type="term" value="F:pyridoxal 5'-phosphate synthase (glutamine hydrolysing) activity"/>
    <property type="evidence" value="ECO:0007669"/>
    <property type="project" value="UniProtKB-EC"/>
</dbReference>
<evidence type="ECO:0000256" key="3">
    <source>
        <dbReference type="ARBA" id="ARBA00012084"/>
    </source>
</evidence>
<evidence type="ECO:0000256" key="6">
    <source>
        <dbReference type="ARBA" id="ARBA00023270"/>
    </source>
</evidence>
<evidence type="ECO:0000256" key="5">
    <source>
        <dbReference type="ARBA" id="ARBA00023239"/>
    </source>
</evidence>
<dbReference type="InterPro" id="IPR033755">
    <property type="entry name" value="PdxS/SNZ_N"/>
</dbReference>
<reference evidence="10" key="1">
    <citation type="submission" date="2022-07" db="EMBL/GenBank/DDBJ databases">
        <title>Phylogenomic reconstructions and comparative analyses of Kickxellomycotina fungi.</title>
        <authorList>
            <person name="Reynolds N.K."/>
            <person name="Stajich J.E."/>
            <person name="Barry K."/>
            <person name="Grigoriev I.V."/>
            <person name="Crous P."/>
            <person name="Smith M.E."/>
        </authorList>
    </citation>
    <scope>NUCLEOTIDE SEQUENCE</scope>
    <source>
        <strain evidence="10">BCRC 34381</strain>
    </source>
</reference>
<dbReference type="PANTHER" id="PTHR31829">
    <property type="entry name" value="PYRIDOXAL 5'-PHOSPHATE SYNTHASE SUBUNIT SNZ1-RELATED"/>
    <property type="match status" value="1"/>
</dbReference>
<protein>
    <recommendedName>
        <fullName evidence="3">pyridoxal 5'-phosphate synthase (glutamine hydrolyzing)</fullName>
        <ecNumber evidence="3">4.3.3.6</ecNumber>
    </recommendedName>
</protein>
<comment type="similarity">
    <text evidence="2 8">Belongs to the PdxS/SNZ family.</text>
</comment>
<comment type="pathway">
    <text evidence="1">Cofactor biosynthesis; pyridoxal 5'-phosphate biosynthesis.</text>
</comment>
<evidence type="ECO:0000313" key="11">
    <source>
        <dbReference type="Proteomes" id="UP001143981"/>
    </source>
</evidence>
<dbReference type="GO" id="GO:0006520">
    <property type="term" value="P:amino acid metabolic process"/>
    <property type="evidence" value="ECO:0007669"/>
    <property type="project" value="TreeGrafter"/>
</dbReference>
<gene>
    <name evidence="10" type="primary">SNZ1_3</name>
    <name evidence="10" type="ORF">LPJ61_006129</name>
</gene>
<dbReference type="Gene3D" id="3.20.20.70">
    <property type="entry name" value="Aldolase class I"/>
    <property type="match status" value="1"/>
</dbReference>
<evidence type="ECO:0000313" key="10">
    <source>
        <dbReference type="EMBL" id="KAJ1720697.1"/>
    </source>
</evidence>
<dbReference type="GO" id="GO:0008615">
    <property type="term" value="P:pyridoxine biosynthetic process"/>
    <property type="evidence" value="ECO:0007669"/>
    <property type="project" value="TreeGrafter"/>
</dbReference>
<dbReference type="InterPro" id="IPR011060">
    <property type="entry name" value="RibuloseP-bd_barrel"/>
</dbReference>
<name>A0A9W7XXC4_9FUNG</name>
<sequence>MESTVMQASFADGLDASETLTKASTESTDHHRLDIPVICGVGSLDEGLKMITAGAVALRSLILLGLNKDAPGHNREDCQDIRSAMSTMADIKSAIAAMAGKSEAERKACTDEKGYGIGLLNQTIKLGRFPVPFFADGGFIFPIDAAMARDVGYDGVIASVQLFRAANPEKRMRSMVLATTHYDKPDFLAKITEDHGAVGAI</sequence>
<dbReference type="InterPro" id="IPR013785">
    <property type="entry name" value="Aldolase_TIM"/>
</dbReference>
<feature type="domain" description="PdxS/SNZ N-terminal" evidence="9">
    <location>
        <begin position="1"/>
        <end position="135"/>
    </location>
</feature>
<comment type="catalytic activity">
    <reaction evidence="7">
        <text>aldehydo-D-ribose 5-phosphate + D-glyceraldehyde 3-phosphate + L-glutamine = pyridoxal 5'-phosphate + L-glutamate + phosphate + 3 H2O + H(+)</text>
        <dbReference type="Rhea" id="RHEA:31507"/>
        <dbReference type="ChEBI" id="CHEBI:15377"/>
        <dbReference type="ChEBI" id="CHEBI:15378"/>
        <dbReference type="ChEBI" id="CHEBI:29985"/>
        <dbReference type="ChEBI" id="CHEBI:43474"/>
        <dbReference type="ChEBI" id="CHEBI:58273"/>
        <dbReference type="ChEBI" id="CHEBI:58359"/>
        <dbReference type="ChEBI" id="CHEBI:59776"/>
        <dbReference type="ChEBI" id="CHEBI:597326"/>
        <dbReference type="EC" id="4.3.3.6"/>
    </reaction>
</comment>
<dbReference type="Proteomes" id="UP001143981">
    <property type="component" value="Unassembled WGS sequence"/>
</dbReference>
<feature type="non-terminal residue" evidence="10">
    <location>
        <position position="201"/>
    </location>
</feature>
<comment type="caution">
    <text evidence="10">The sequence shown here is derived from an EMBL/GenBank/DDBJ whole genome shotgun (WGS) entry which is preliminary data.</text>
</comment>
<dbReference type="InterPro" id="IPR001852">
    <property type="entry name" value="PdxS/SNZ"/>
</dbReference>
<dbReference type="EMBL" id="JANBOI010002625">
    <property type="protein sequence ID" value="KAJ1720697.1"/>
    <property type="molecule type" value="Genomic_DNA"/>
</dbReference>
<keyword evidence="11" id="KW-1185">Reference proteome</keyword>
<dbReference type="Pfam" id="PF01680">
    <property type="entry name" value="SOR_SNZ"/>
    <property type="match status" value="1"/>
</dbReference>
<dbReference type="GO" id="GO:0042823">
    <property type="term" value="P:pyridoxal phosphate biosynthetic process"/>
    <property type="evidence" value="ECO:0007669"/>
    <property type="project" value="InterPro"/>
</dbReference>
<keyword evidence="5 10" id="KW-0456">Lyase</keyword>
<evidence type="ECO:0000256" key="4">
    <source>
        <dbReference type="ARBA" id="ARBA00022898"/>
    </source>
</evidence>
<evidence type="ECO:0000256" key="1">
    <source>
        <dbReference type="ARBA" id="ARBA00004737"/>
    </source>
</evidence>
<dbReference type="PANTHER" id="PTHR31829:SF0">
    <property type="entry name" value="PYRIDOXAL 5'-PHOSPHATE SYNTHASE SUBUNIT SNZ1-RELATED"/>
    <property type="match status" value="1"/>
</dbReference>
<dbReference type="EC" id="4.3.3.6" evidence="3"/>
<accession>A0A9W7XXC4</accession>
<dbReference type="SUPFAM" id="SSF51366">
    <property type="entry name" value="Ribulose-phoshate binding barrel"/>
    <property type="match status" value="1"/>
</dbReference>
<keyword evidence="4" id="KW-0663">Pyridoxal phosphate</keyword>
<keyword evidence="6" id="KW-0704">Schiff base</keyword>
<proteinExistence type="inferred from homology"/>
<dbReference type="OrthoDB" id="1660966at2759"/>